<dbReference type="InterPro" id="IPR005110">
    <property type="entry name" value="MoeA_linker/N"/>
</dbReference>
<dbReference type="InterPro" id="IPR005111">
    <property type="entry name" value="MoeA_C_domain_IV"/>
</dbReference>
<dbReference type="EC" id="2.10.1.1" evidence="7"/>
<proteinExistence type="inferred from homology"/>
<dbReference type="SUPFAM" id="SSF53218">
    <property type="entry name" value="Molybdenum cofactor biosynthesis proteins"/>
    <property type="match status" value="1"/>
</dbReference>
<dbReference type="SMART" id="SM00852">
    <property type="entry name" value="MoCF_biosynth"/>
    <property type="match status" value="1"/>
</dbReference>
<keyword evidence="10" id="KW-1185">Reference proteome</keyword>
<evidence type="ECO:0000256" key="7">
    <source>
        <dbReference type="RuleBase" id="RU365090"/>
    </source>
</evidence>
<dbReference type="Gene3D" id="2.170.190.11">
    <property type="entry name" value="Molybdopterin biosynthesis moea protein, domain 3"/>
    <property type="match status" value="1"/>
</dbReference>
<dbReference type="InterPro" id="IPR038987">
    <property type="entry name" value="MoeA-like"/>
</dbReference>
<dbReference type="InterPro" id="IPR036425">
    <property type="entry name" value="MoaB/Mog-like_dom_sf"/>
</dbReference>
<comment type="caution">
    <text evidence="9">The sequence shown here is derived from an EMBL/GenBank/DDBJ whole genome shotgun (WGS) entry which is preliminary data.</text>
</comment>
<evidence type="ECO:0000256" key="6">
    <source>
        <dbReference type="ARBA" id="ARBA00047317"/>
    </source>
</evidence>
<dbReference type="InterPro" id="IPR001453">
    <property type="entry name" value="MoaB/Mog_dom"/>
</dbReference>
<dbReference type="Pfam" id="PF03453">
    <property type="entry name" value="MoeA_N"/>
    <property type="match status" value="1"/>
</dbReference>
<dbReference type="SUPFAM" id="SSF63882">
    <property type="entry name" value="MoeA N-terminal region -like"/>
    <property type="match status" value="1"/>
</dbReference>
<gene>
    <name evidence="9" type="ORF">GCM10009547_36270</name>
</gene>
<evidence type="ECO:0000256" key="2">
    <source>
        <dbReference type="ARBA" id="ARBA00005046"/>
    </source>
</evidence>
<name>A0ABN1H5C3_9ACTN</name>
<dbReference type="CDD" id="cd00887">
    <property type="entry name" value="MoeA"/>
    <property type="match status" value="1"/>
</dbReference>
<evidence type="ECO:0000256" key="4">
    <source>
        <dbReference type="ARBA" id="ARBA00022505"/>
    </source>
</evidence>
<keyword evidence="7" id="KW-0808">Transferase</keyword>
<dbReference type="EMBL" id="BAAAHE010000035">
    <property type="protein sequence ID" value="GAA0629360.1"/>
    <property type="molecule type" value="Genomic_DNA"/>
</dbReference>
<comment type="similarity">
    <text evidence="3 7">Belongs to the MoeA family.</text>
</comment>
<dbReference type="Pfam" id="PF03454">
    <property type="entry name" value="MoeA_C"/>
    <property type="match status" value="1"/>
</dbReference>
<dbReference type="PANTHER" id="PTHR10192:SF16">
    <property type="entry name" value="MOLYBDOPTERIN MOLYBDENUMTRANSFERASE"/>
    <property type="match status" value="1"/>
</dbReference>
<dbReference type="Pfam" id="PF00994">
    <property type="entry name" value="MoCF_biosynth"/>
    <property type="match status" value="1"/>
</dbReference>
<accession>A0ABN1H5C3</accession>
<evidence type="ECO:0000256" key="5">
    <source>
        <dbReference type="ARBA" id="ARBA00023150"/>
    </source>
</evidence>
<comment type="function">
    <text evidence="1 7">Catalyzes the insertion of molybdate into adenylated molybdopterin with the concomitant release of AMP.</text>
</comment>
<dbReference type="InterPro" id="IPR036135">
    <property type="entry name" value="MoeA_linker/N_sf"/>
</dbReference>
<keyword evidence="7" id="KW-0479">Metal-binding</keyword>
<comment type="pathway">
    <text evidence="2 7">Cofactor biosynthesis; molybdopterin biosynthesis.</text>
</comment>
<organism evidence="9 10">
    <name type="scientific">Sporichthya brevicatena</name>
    <dbReference type="NCBI Taxonomy" id="171442"/>
    <lineage>
        <taxon>Bacteria</taxon>
        <taxon>Bacillati</taxon>
        <taxon>Actinomycetota</taxon>
        <taxon>Actinomycetes</taxon>
        <taxon>Sporichthyales</taxon>
        <taxon>Sporichthyaceae</taxon>
        <taxon>Sporichthya</taxon>
    </lineage>
</organism>
<dbReference type="SUPFAM" id="SSF63867">
    <property type="entry name" value="MoeA C-terminal domain-like"/>
    <property type="match status" value="1"/>
</dbReference>
<protein>
    <recommendedName>
        <fullName evidence="7">Molybdopterin molybdenumtransferase</fullName>
        <ecNumber evidence="7">2.10.1.1</ecNumber>
    </recommendedName>
</protein>
<dbReference type="PANTHER" id="PTHR10192">
    <property type="entry name" value="MOLYBDOPTERIN BIOSYNTHESIS PROTEIN"/>
    <property type="match status" value="1"/>
</dbReference>
<dbReference type="NCBIfam" id="TIGR00177">
    <property type="entry name" value="molyb_syn"/>
    <property type="match status" value="1"/>
</dbReference>
<reference evidence="9 10" key="1">
    <citation type="journal article" date="2019" name="Int. J. Syst. Evol. Microbiol.">
        <title>The Global Catalogue of Microorganisms (GCM) 10K type strain sequencing project: providing services to taxonomists for standard genome sequencing and annotation.</title>
        <authorList>
            <consortium name="The Broad Institute Genomics Platform"/>
            <consortium name="The Broad Institute Genome Sequencing Center for Infectious Disease"/>
            <person name="Wu L."/>
            <person name="Ma J."/>
        </authorList>
    </citation>
    <scope>NUCLEOTIDE SEQUENCE [LARGE SCALE GENOMIC DNA]</scope>
    <source>
        <strain evidence="9 10">JCM 10671</strain>
    </source>
</reference>
<keyword evidence="5 7" id="KW-0501">Molybdenum cofactor biosynthesis</keyword>
<keyword evidence="4 7" id="KW-0500">Molybdenum</keyword>
<comment type="cofactor">
    <cofactor evidence="7">
        <name>Mg(2+)</name>
        <dbReference type="ChEBI" id="CHEBI:18420"/>
    </cofactor>
</comment>
<evidence type="ECO:0000259" key="8">
    <source>
        <dbReference type="SMART" id="SM00852"/>
    </source>
</evidence>
<evidence type="ECO:0000313" key="10">
    <source>
        <dbReference type="Proteomes" id="UP001500957"/>
    </source>
</evidence>
<feature type="domain" description="MoaB/Mog" evidence="8">
    <location>
        <begin position="169"/>
        <end position="306"/>
    </location>
</feature>
<sequence>MPPEPAHDLPAAESLAIWLEACRAAGCPERTPAEVVPLNRAVGRVTAEPVLARRSSPAYDAAAMDGIAVHAAQATAGAVLTDFVVVDTGDPMPTGYDAVVMREDVTFVDDKAEVGKAAEPGKHVRPVGEDVREGETLLPAGLRLQPWDVAAAAAAGHENLTVHQAPRVAIVPTGDEIRPLGSRLEPGDILDTNSLMLAAQAEELGCRTRILDIVPDEPPQLLAAMRDAAATSDLVLFIAGSSKGRGDHTADVVAAAGALAVHGVAVRPGHPVVLGVAGRTPVLGAPGYPVSAALTFEVFAAPMIAALMNTAPPRRAVVEARLATGLNSTESSEDWIRVQLSSDGDDLVATPLTRRAGVLTSLVRADGIVVLPAGTPGPGAGDRVPVRLLRT</sequence>
<dbReference type="InterPro" id="IPR036688">
    <property type="entry name" value="MoeA_C_domain_IV_sf"/>
</dbReference>
<dbReference type="Proteomes" id="UP001500957">
    <property type="component" value="Unassembled WGS sequence"/>
</dbReference>
<comment type="catalytic activity">
    <reaction evidence="6">
        <text>adenylyl-molybdopterin + molybdate = Mo-molybdopterin + AMP + H(+)</text>
        <dbReference type="Rhea" id="RHEA:35047"/>
        <dbReference type="ChEBI" id="CHEBI:15378"/>
        <dbReference type="ChEBI" id="CHEBI:36264"/>
        <dbReference type="ChEBI" id="CHEBI:62727"/>
        <dbReference type="ChEBI" id="CHEBI:71302"/>
        <dbReference type="ChEBI" id="CHEBI:456215"/>
        <dbReference type="EC" id="2.10.1.1"/>
    </reaction>
</comment>
<dbReference type="Gene3D" id="3.90.105.10">
    <property type="entry name" value="Molybdopterin biosynthesis moea protein, domain 2"/>
    <property type="match status" value="1"/>
</dbReference>
<keyword evidence="7" id="KW-0460">Magnesium</keyword>
<evidence type="ECO:0000313" key="9">
    <source>
        <dbReference type="EMBL" id="GAA0629360.1"/>
    </source>
</evidence>
<dbReference type="Gene3D" id="3.40.980.10">
    <property type="entry name" value="MoaB/Mog-like domain"/>
    <property type="match status" value="1"/>
</dbReference>
<evidence type="ECO:0000256" key="1">
    <source>
        <dbReference type="ARBA" id="ARBA00002901"/>
    </source>
</evidence>
<evidence type="ECO:0000256" key="3">
    <source>
        <dbReference type="ARBA" id="ARBA00010763"/>
    </source>
</evidence>
<dbReference type="Gene3D" id="2.40.340.10">
    <property type="entry name" value="MoeA, C-terminal, domain IV"/>
    <property type="match status" value="1"/>
</dbReference>